<dbReference type="HOGENOM" id="CLU_068639_0_0_10"/>
<dbReference type="KEGG" id="wvi:Weevi_1642"/>
<protein>
    <recommendedName>
        <fullName evidence="3">37kDa nucleoid-associated protein</fullName>
    </recommendedName>
</protein>
<accession>F0NZJ2</accession>
<dbReference type="OrthoDB" id="9153118at2"/>
<name>F0NZJ2_WEEVC</name>
<keyword evidence="2" id="KW-1185">Reference proteome</keyword>
<dbReference type="GO" id="GO:0009295">
    <property type="term" value="C:nucleoid"/>
    <property type="evidence" value="ECO:0007669"/>
    <property type="project" value="InterPro"/>
</dbReference>
<dbReference type="RefSeq" id="WP_013598728.1">
    <property type="nucleotide sequence ID" value="NC_015144.1"/>
</dbReference>
<dbReference type="eggNOG" id="COG3081">
    <property type="taxonomic scope" value="Bacteria"/>
</dbReference>
<gene>
    <name evidence="1" type="ordered locus">Weevi_1642</name>
</gene>
<dbReference type="Pfam" id="PF04245">
    <property type="entry name" value="NA37"/>
    <property type="match status" value="1"/>
</dbReference>
<dbReference type="STRING" id="865938.Weevi_1642"/>
<reference evidence="2" key="2">
    <citation type="journal article" date="2011" name="Stand. Genomic Sci.">
        <title>Complete genome sequence of Weeksella virosa type strain (9751T).</title>
        <authorList>
            <person name="Lang E."/>
            <person name="Teshima H."/>
            <person name="Lucas S."/>
            <person name="Lapidus A."/>
            <person name="Hammon N."/>
            <person name="Deshpande S."/>
            <person name="Nolan M."/>
            <person name="Cheng J."/>
            <person name="Pitluck S."/>
            <person name="Liolios K."/>
            <person name="Pagani I."/>
            <person name="Mikhailova N."/>
            <person name="Ivanova N."/>
            <person name="Mavromatis K."/>
            <person name="Pati A."/>
            <person name="Tapia R."/>
            <person name="Han C."/>
            <person name="Goodwin L."/>
            <person name="Chen A."/>
            <person name="Palaniappan K."/>
            <person name="Land M."/>
            <person name="Hauser L."/>
            <person name="Chang Y."/>
            <person name="Jeffries C."/>
            <person name="Brambilla E."/>
            <person name="Kopitz M."/>
            <person name="Rohde M."/>
            <person name="Goker M."/>
            <person name="Tindall B."/>
            <person name="Detter J."/>
            <person name="Woyke T."/>
            <person name="Bristow J."/>
            <person name="Eisen J."/>
            <person name="Markowitz V."/>
            <person name="Hugenholtz P."/>
            <person name="Klenk H."/>
            <person name="Kyrpides N."/>
        </authorList>
    </citation>
    <scope>NUCLEOTIDE SEQUENCE [LARGE SCALE GENOMIC DNA]</scope>
    <source>
        <strain evidence="2">ATCC 43766 / DSM 16922 / JCM 21250 / NBRC 16016 / NCTC 11634 / CL345/78</strain>
    </source>
</reference>
<dbReference type="InterPro" id="IPR007358">
    <property type="entry name" value="Nucleoid_associated_NdpA"/>
</dbReference>
<sequence length="349" mass="41585">MIDFKSAYISYLSLQKVGHKVREERNIFAEAALKMDEKKEEDLFPFLTQAFRRNMDAYHFSHYTEKLEFNVVYSLMQEMFEEKIDFLDFSHEILAHLFEKSLHPQIKSGEVFIAFFDNIRYGDITTQGIGIFKLENKKKYIRFDESKNIDYFIQKGYKLEKIDKAAFVVNAQKDDGYIVFSVDDLQNESEYWKKSFLEITAVNDNRYQTKQYLHLMNQFAEEVVLERNDKQTQANFLSQTLHLLTMNEMVTDEMIQSQVVEQFELVDDYKKFKTQYAEDFKIEFDTAFEVNKPSLVKESKKIKSEIKLDTNIILKIDLMAADAAEDYLEKGYDENKKMFYYKVFFNTEQ</sequence>
<dbReference type="Proteomes" id="UP000008641">
    <property type="component" value="Chromosome"/>
</dbReference>
<reference evidence="1 2" key="1">
    <citation type="journal article" date="2011" name="Stand. Genomic Sci.">
        <title>Complete genome sequence of Weeksella virosa type strain (9751).</title>
        <authorList>
            <person name="Lang E."/>
            <person name="Teshima H."/>
            <person name="Lucas S."/>
            <person name="Lapidus A."/>
            <person name="Hammon N."/>
            <person name="Deshpande S."/>
            <person name="Nolan M."/>
            <person name="Cheng J.F."/>
            <person name="Pitluck S."/>
            <person name="Liolios K."/>
            <person name="Pagani I."/>
            <person name="Mikhailova N."/>
            <person name="Ivanova N."/>
            <person name="Mavromatis K."/>
            <person name="Pati A."/>
            <person name="Tapia R."/>
            <person name="Han C."/>
            <person name="Goodwin L."/>
            <person name="Chen A."/>
            <person name="Palaniappan K."/>
            <person name="Land M."/>
            <person name="Hauser L."/>
            <person name="Chang Y.J."/>
            <person name="Jeffries C.D."/>
            <person name="Brambilla E.M."/>
            <person name="Kopitz M."/>
            <person name="Rohde M."/>
            <person name="Goker M."/>
            <person name="Tindall B.J."/>
            <person name="Detter J.C."/>
            <person name="Woyke T."/>
            <person name="Bristow J."/>
            <person name="Eisen J.A."/>
            <person name="Markowitz V."/>
            <person name="Hugenholtz P."/>
            <person name="Klenk H.P."/>
            <person name="Kyrpides N.C."/>
        </authorList>
    </citation>
    <scope>NUCLEOTIDE SEQUENCE [LARGE SCALE GENOMIC DNA]</scope>
    <source>
        <strain evidence="2">ATCC 43766 / DSM 16922 / JCM 21250 / NBRC 16016 / NCTC 11634 / CL345/78</strain>
    </source>
</reference>
<dbReference type="EMBL" id="CP002455">
    <property type="protein sequence ID" value="ADX68339.1"/>
    <property type="molecule type" value="Genomic_DNA"/>
</dbReference>
<evidence type="ECO:0000313" key="1">
    <source>
        <dbReference type="EMBL" id="ADX68339.1"/>
    </source>
</evidence>
<evidence type="ECO:0008006" key="3">
    <source>
        <dbReference type="Google" id="ProtNLM"/>
    </source>
</evidence>
<dbReference type="AlphaFoldDB" id="F0NZJ2"/>
<evidence type="ECO:0000313" key="2">
    <source>
        <dbReference type="Proteomes" id="UP000008641"/>
    </source>
</evidence>
<proteinExistence type="predicted"/>
<organism evidence="1 2">
    <name type="scientific">Weeksella virosa (strain ATCC 43766 / DSM 16922 / JCM 21250 / CCUG 30538 / CDC 9751 / IAM 14551 / NBRC 16016 / NCTC 11634 / CL345/78)</name>
    <dbReference type="NCBI Taxonomy" id="865938"/>
    <lineage>
        <taxon>Bacteria</taxon>
        <taxon>Pseudomonadati</taxon>
        <taxon>Bacteroidota</taxon>
        <taxon>Flavobacteriia</taxon>
        <taxon>Flavobacteriales</taxon>
        <taxon>Weeksellaceae</taxon>
        <taxon>Weeksella</taxon>
    </lineage>
</organism>